<reference evidence="1" key="2">
    <citation type="submission" date="2025-08" db="UniProtKB">
        <authorList>
            <consortium name="Ensembl"/>
        </authorList>
    </citation>
    <scope>IDENTIFICATION</scope>
</reference>
<proteinExistence type="predicted"/>
<evidence type="ECO:0008006" key="3">
    <source>
        <dbReference type="Google" id="ProtNLM"/>
    </source>
</evidence>
<evidence type="ECO:0000313" key="1">
    <source>
        <dbReference type="Ensembl" id="ENSECRP00000013597.1"/>
    </source>
</evidence>
<name>A0A8C4SAF7_ERPCA</name>
<dbReference type="Ensembl" id="ENSECRT00000013833.1">
    <property type="protein sequence ID" value="ENSECRP00000013597.1"/>
    <property type="gene ID" value="ENSECRG00000009076.1"/>
</dbReference>
<dbReference type="Proteomes" id="UP000694620">
    <property type="component" value="Chromosome 6"/>
</dbReference>
<dbReference type="GeneTree" id="ENSGT00940000174963"/>
<reference evidence="1" key="3">
    <citation type="submission" date="2025-09" db="UniProtKB">
        <authorList>
            <consortium name="Ensembl"/>
        </authorList>
    </citation>
    <scope>IDENTIFICATION</scope>
</reference>
<dbReference type="PANTHER" id="PTHR36290:SF1">
    <property type="entry name" value="RIKEN CDNA D630039A03 GENE"/>
    <property type="match status" value="1"/>
</dbReference>
<organism evidence="1 2">
    <name type="scientific">Erpetoichthys calabaricus</name>
    <name type="common">Rope fish</name>
    <name type="synonym">Calamoichthys calabaricus</name>
    <dbReference type="NCBI Taxonomy" id="27687"/>
    <lineage>
        <taxon>Eukaryota</taxon>
        <taxon>Metazoa</taxon>
        <taxon>Chordata</taxon>
        <taxon>Craniata</taxon>
        <taxon>Vertebrata</taxon>
        <taxon>Euteleostomi</taxon>
        <taxon>Actinopterygii</taxon>
        <taxon>Polypteriformes</taxon>
        <taxon>Polypteridae</taxon>
        <taxon>Erpetoichthys</taxon>
    </lineage>
</organism>
<dbReference type="PANTHER" id="PTHR36290">
    <property type="entry name" value="RIKEN CDNA D630039A03 GENE"/>
    <property type="match status" value="1"/>
</dbReference>
<reference evidence="1" key="1">
    <citation type="submission" date="2021-06" db="EMBL/GenBank/DDBJ databases">
        <authorList>
            <consortium name="Wellcome Sanger Institute Data Sharing"/>
        </authorList>
    </citation>
    <scope>NUCLEOTIDE SEQUENCE [LARGE SCALE GENOMIC DNA]</scope>
</reference>
<accession>A0A8C4SAF7</accession>
<evidence type="ECO:0000313" key="2">
    <source>
        <dbReference type="Proteomes" id="UP000694620"/>
    </source>
</evidence>
<protein>
    <recommendedName>
        <fullName evidence="3">TBC1 domain-containing protein</fullName>
    </recommendedName>
</protein>
<sequence length="207" mass="23443">SLTHSRLSEAECAVAFCAAARKTLRDRHCGRRQIYGHKNSKRKATSIKALGLKDSYIVSMVPVNHEVRKPEAFDDQIPVKEIQLDPQDYKTSWHTHLGIYRKAQAKSQKLYDVSSLSNVERDIVNQESSADKDLSSVREISTSDKQHDFVTFVPRKFSASGSLSRQLSIVSYKPPASSSKLCYYPFPQRKCPKKSEAARRLGLYATY</sequence>
<dbReference type="AlphaFoldDB" id="A0A8C4SAF7"/>
<keyword evidence="2" id="KW-1185">Reference proteome</keyword>